<protein>
    <submittedName>
        <fullName evidence="2">Uncharacterized protein</fullName>
    </submittedName>
</protein>
<keyword evidence="3" id="KW-1185">Reference proteome</keyword>
<dbReference type="GeneID" id="37218376"/>
<evidence type="ECO:0000256" key="1">
    <source>
        <dbReference type="SAM" id="MobiDB-lite"/>
    </source>
</evidence>
<dbReference type="Proteomes" id="UP000249402">
    <property type="component" value="Unassembled WGS sequence"/>
</dbReference>
<gene>
    <name evidence="2" type="ORF">BO80DRAFT_123580</name>
</gene>
<dbReference type="EMBL" id="KZ824446">
    <property type="protein sequence ID" value="RAK99423.1"/>
    <property type="molecule type" value="Genomic_DNA"/>
</dbReference>
<reference evidence="2 3" key="1">
    <citation type="submission" date="2018-02" db="EMBL/GenBank/DDBJ databases">
        <title>The genomes of Aspergillus section Nigri reveals drivers in fungal speciation.</title>
        <authorList>
            <consortium name="DOE Joint Genome Institute"/>
            <person name="Vesth T.C."/>
            <person name="Nybo J."/>
            <person name="Theobald S."/>
            <person name="Brandl J."/>
            <person name="Frisvad J.C."/>
            <person name="Nielsen K.F."/>
            <person name="Lyhne E.K."/>
            <person name="Kogle M.E."/>
            <person name="Kuo A."/>
            <person name="Riley R."/>
            <person name="Clum A."/>
            <person name="Nolan M."/>
            <person name="Lipzen A."/>
            <person name="Salamov A."/>
            <person name="Henrissat B."/>
            <person name="Wiebenga A."/>
            <person name="De vries R.P."/>
            <person name="Grigoriev I.V."/>
            <person name="Mortensen U.H."/>
            <person name="Andersen M.R."/>
            <person name="Baker S.E."/>
        </authorList>
    </citation>
    <scope>NUCLEOTIDE SEQUENCE [LARGE SCALE GENOMIC DNA]</scope>
    <source>
        <strain evidence="2 3">CBS 121593</strain>
    </source>
</reference>
<dbReference type="RefSeq" id="XP_025573751.1">
    <property type="nucleotide sequence ID" value="XM_025713511.1"/>
</dbReference>
<sequence length="171" mass="18313">MPPRLIDLNDLPNPKNGQTTASRHPEWKGDASQPPGVNSTSAPVSAKPCRNGRLIPRASETHPSNPSLRGHPVDESSATFPEPGDDLHQALGASPTKPSDPVGQTPGPAAGWIHPVMINPSPARKSQMRQMTSPTVIRAYSSSREAACHPSQPGQRLLMPISYTNVQLTFH</sequence>
<feature type="region of interest" description="Disordered" evidence="1">
    <location>
        <begin position="1"/>
        <end position="133"/>
    </location>
</feature>
<evidence type="ECO:0000313" key="2">
    <source>
        <dbReference type="EMBL" id="RAK99423.1"/>
    </source>
</evidence>
<dbReference type="AlphaFoldDB" id="A0A395GZG9"/>
<organism evidence="2 3">
    <name type="scientific">Aspergillus ibericus CBS 121593</name>
    <dbReference type="NCBI Taxonomy" id="1448316"/>
    <lineage>
        <taxon>Eukaryota</taxon>
        <taxon>Fungi</taxon>
        <taxon>Dikarya</taxon>
        <taxon>Ascomycota</taxon>
        <taxon>Pezizomycotina</taxon>
        <taxon>Eurotiomycetes</taxon>
        <taxon>Eurotiomycetidae</taxon>
        <taxon>Eurotiales</taxon>
        <taxon>Aspergillaceae</taxon>
        <taxon>Aspergillus</taxon>
        <taxon>Aspergillus subgen. Circumdati</taxon>
    </lineage>
</organism>
<name>A0A395GZG9_9EURO</name>
<accession>A0A395GZG9</accession>
<dbReference type="VEuPathDB" id="FungiDB:BO80DRAFT_123580"/>
<evidence type="ECO:0000313" key="3">
    <source>
        <dbReference type="Proteomes" id="UP000249402"/>
    </source>
</evidence>
<proteinExistence type="predicted"/>